<dbReference type="EMBL" id="JARKNE010000011">
    <property type="protein sequence ID" value="KAK5783951.1"/>
    <property type="molecule type" value="Genomic_DNA"/>
</dbReference>
<organism evidence="1 2">
    <name type="scientific">Gossypium arboreum</name>
    <name type="common">Tree cotton</name>
    <name type="synonym">Gossypium nanking</name>
    <dbReference type="NCBI Taxonomy" id="29729"/>
    <lineage>
        <taxon>Eukaryota</taxon>
        <taxon>Viridiplantae</taxon>
        <taxon>Streptophyta</taxon>
        <taxon>Embryophyta</taxon>
        <taxon>Tracheophyta</taxon>
        <taxon>Spermatophyta</taxon>
        <taxon>Magnoliopsida</taxon>
        <taxon>eudicotyledons</taxon>
        <taxon>Gunneridae</taxon>
        <taxon>Pentapetalae</taxon>
        <taxon>rosids</taxon>
        <taxon>malvids</taxon>
        <taxon>Malvales</taxon>
        <taxon>Malvaceae</taxon>
        <taxon>Malvoideae</taxon>
        <taxon>Gossypium</taxon>
    </lineage>
</organism>
<evidence type="ECO:0000313" key="1">
    <source>
        <dbReference type="EMBL" id="KAK5783951.1"/>
    </source>
</evidence>
<name>A0ABR0N0D2_GOSAR</name>
<keyword evidence="2" id="KW-1185">Reference proteome</keyword>
<dbReference type="Proteomes" id="UP001358586">
    <property type="component" value="Chromosome 11"/>
</dbReference>
<comment type="caution">
    <text evidence="1">The sequence shown here is derived from an EMBL/GenBank/DDBJ whole genome shotgun (WGS) entry which is preliminary data.</text>
</comment>
<sequence>MHSLQFWIKYPSINLRMSNAQARSSTHSDPRQNLQCIVFERKQDHVNHYLDQASWRKELKGKEQHHSFLLHELASYGLQALHELVSLVHDHVNDDPVTKIDGILEPGIFLAIVLAMVHNFLLTWEALILHLLSPMDAEVLTYEIDKQNKEEDCNRCHSKWERVICLPGDALTLKNRFFQNRISVVMILWFLRFEMSSLMRYSYKKNLSPQFRV</sequence>
<reference evidence="1 2" key="1">
    <citation type="submission" date="2023-03" db="EMBL/GenBank/DDBJ databases">
        <title>WGS of Gossypium arboreum.</title>
        <authorList>
            <person name="Yu D."/>
        </authorList>
    </citation>
    <scope>NUCLEOTIDE SEQUENCE [LARGE SCALE GENOMIC DNA]</scope>
    <source>
        <tissue evidence="1">Leaf</tissue>
    </source>
</reference>
<accession>A0ABR0N0D2</accession>
<proteinExistence type="predicted"/>
<protein>
    <submittedName>
        <fullName evidence="1">Uncharacterized protein</fullName>
    </submittedName>
</protein>
<gene>
    <name evidence="1" type="ORF">PVK06_038468</name>
</gene>
<evidence type="ECO:0000313" key="2">
    <source>
        <dbReference type="Proteomes" id="UP001358586"/>
    </source>
</evidence>